<organism evidence="2 3">
    <name type="scientific">Candidatus Anaerobiospirillum pullicola</name>
    <dbReference type="NCBI Taxonomy" id="2838451"/>
    <lineage>
        <taxon>Bacteria</taxon>
        <taxon>Pseudomonadati</taxon>
        <taxon>Pseudomonadota</taxon>
        <taxon>Gammaproteobacteria</taxon>
        <taxon>Aeromonadales</taxon>
        <taxon>Succinivibrionaceae</taxon>
        <taxon>Anaerobiospirillum</taxon>
    </lineage>
</organism>
<feature type="domain" description="CD-NTase-associated protein 16 NUDIX" evidence="1">
    <location>
        <begin position="27"/>
        <end position="87"/>
    </location>
</feature>
<dbReference type="Pfam" id="PF18167">
    <property type="entry name" value="Sa_NUDIX"/>
    <property type="match status" value="2"/>
</dbReference>
<feature type="domain" description="CD-NTase-associated protein 16 NUDIX" evidence="1">
    <location>
        <begin position="204"/>
        <end position="298"/>
    </location>
</feature>
<reference evidence="2" key="2">
    <citation type="submission" date="2021-04" db="EMBL/GenBank/DDBJ databases">
        <authorList>
            <person name="Gilroy R."/>
        </authorList>
    </citation>
    <scope>NUCLEOTIDE SEQUENCE</scope>
    <source>
        <strain evidence="2">378</strain>
    </source>
</reference>
<gene>
    <name evidence="2" type="ORF">H9847_05340</name>
</gene>
<reference evidence="2" key="1">
    <citation type="journal article" date="2021" name="PeerJ">
        <title>Extensive microbial diversity within the chicken gut microbiome revealed by metagenomics and culture.</title>
        <authorList>
            <person name="Gilroy R."/>
            <person name="Ravi A."/>
            <person name="Getino M."/>
            <person name="Pursley I."/>
            <person name="Horton D.L."/>
            <person name="Alikhan N.F."/>
            <person name="Baker D."/>
            <person name="Gharbi K."/>
            <person name="Hall N."/>
            <person name="Watson M."/>
            <person name="Adriaenssens E.M."/>
            <person name="Foster-Nyarko E."/>
            <person name="Jarju S."/>
            <person name="Secka A."/>
            <person name="Antonio M."/>
            <person name="Oren A."/>
            <person name="Chaudhuri R.R."/>
            <person name="La Ragione R."/>
            <person name="Hildebrand F."/>
            <person name="Pallen M.J."/>
        </authorList>
    </citation>
    <scope>NUCLEOTIDE SEQUENCE</scope>
    <source>
        <strain evidence="2">378</strain>
    </source>
</reference>
<dbReference type="EMBL" id="JAHLFE010000106">
    <property type="protein sequence ID" value="MBU3844278.1"/>
    <property type="molecule type" value="Genomic_DNA"/>
</dbReference>
<evidence type="ECO:0000313" key="3">
    <source>
        <dbReference type="Proteomes" id="UP000733611"/>
    </source>
</evidence>
<protein>
    <recommendedName>
        <fullName evidence="1">CD-NTase-associated protein 16 NUDIX domain-containing protein</fullName>
    </recommendedName>
</protein>
<dbReference type="InterPro" id="IPR040829">
    <property type="entry name" value="Cap16_NUDIX"/>
</dbReference>
<name>A0A948TGM0_9GAMM</name>
<comment type="caution">
    <text evidence="2">The sequence shown here is derived from an EMBL/GenBank/DDBJ whole genome shotgun (WGS) entry which is preliminary data.</text>
</comment>
<evidence type="ECO:0000313" key="2">
    <source>
        <dbReference type="EMBL" id="MBU3844278.1"/>
    </source>
</evidence>
<dbReference type="Proteomes" id="UP000733611">
    <property type="component" value="Unassembled WGS sequence"/>
</dbReference>
<accession>A0A948TGM0</accession>
<sequence>MWKSLTALKHTQHQIHALSTSLSSYALRLSCAYIFRVHYHDQFLLVCSPRNSNLFQPIGGGYRYSRPQALALHHIFGYCPANGKQSDSMAWATAQKLLANNTMAAQSTAFYDCRLLVAAGQALPILQMWFLGDRRDELQSGAISMRPLPAAVVNSVYQAANYSKQLQVHVPHLMLGDIARQEGTLVPVLTDKPSRLNLQSQYVERENIWDLRREFNEEVCYSDVLTAAQALEFRQLSYKLRGRYVNAVIDSRYPCGAVYITDVVDLVPNARQEQILCELFDSWTELSHYRFFSEDDIMGRITTRRVASEGPWLLSTAKAQVVQPLLNKWDKDMTRGKSGSAVKVADHSLQLFFTPEDSMRLDVCLDANKGELLIQTP</sequence>
<evidence type="ECO:0000259" key="1">
    <source>
        <dbReference type="Pfam" id="PF18167"/>
    </source>
</evidence>
<proteinExistence type="predicted"/>
<dbReference type="AlphaFoldDB" id="A0A948TGM0"/>